<evidence type="ECO:0000256" key="1">
    <source>
        <dbReference type="ARBA" id="ARBA00005896"/>
    </source>
</evidence>
<protein>
    <submittedName>
        <fullName evidence="7">TauD/TfdA family dioxygenase</fullName>
    </submittedName>
</protein>
<dbReference type="AlphaFoldDB" id="A0A5B0G5S6"/>
<sequence length="283" mass="31507">MASMFCIDSRPHSNGRGLGRLAPSGGTMKIKAMNMDFGAHVEEVDLTALTQDDVDGLRTALLEYGLLVIRNQKLSPARQVRMSEVFGTLETFSPGEGQLAEYPQIFRVASRPARGHTNVGRYWHSDGSFRAEATPISIWYLVAQPVNGGETLFADLREAYRTLPDERKPAIDGLITLHRNGIKHPLVVRHPATREPSLYFNVGLTSGVVGYTPEQFMALRTDLDDHLSRAGAAYVHHWREGDVVIADNFRVAHRATPISVDQHRILDRTTIRADGVYWGHAQI</sequence>
<dbReference type="PANTHER" id="PTHR43779">
    <property type="entry name" value="DIOXYGENASE RV0097-RELATED"/>
    <property type="match status" value="1"/>
</dbReference>
<keyword evidence="4" id="KW-0560">Oxidoreductase</keyword>
<dbReference type="Gene3D" id="3.60.130.10">
    <property type="entry name" value="Clavaminate synthase-like"/>
    <property type="match status" value="1"/>
</dbReference>
<dbReference type="PANTHER" id="PTHR43779:SF3">
    <property type="entry name" value="(3R)-3-[(CARBOXYMETHYL)AMINO]FATTY ACID OXYGENASE_DECARBOXYLASE"/>
    <property type="match status" value="1"/>
</dbReference>
<keyword evidence="3 7" id="KW-0223">Dioxygenase</keyword>
<dbReference type="SUPFAM" id="SSF51197">
    <property type="entry name" value="Clavaminate synthase-like"/>
    <property type="match status" value="1"/>
</dbReference>
<dbReference type="EMBL" id="VTUZ01000054">
    <property type="protein sequence ID" value="KAA0998726.1"/>
    <property type="molecule type" value="Genomic_DNA"/>
</dbReference>
<dbReference type="InterPro" id="IPR051178">
    <property type="entry name" value="TfdA_dioxygenase"/>
</dbReference>
<dbReference type="InterPro" id="IPR003819">
    <property type="entry name" value="TauD/TfdA-like"/>
</dbReference>
<accession>A0A5B0G5S6</accession>
<name>A0A5B0G5S6_9BURK</name>
<keyword evidence="8" id="KW-1185">Reference proteome</keyword>
<evidence type="ECO:0000256" key="2">
    <source>
        <dbReference type="ARBA" id="ARBA00022723"/>
    </source>
</evidence>
<evidence type="ECO:0000313" key="7">
    <source>
        <dbReference type="EMBL" id="KAA0998726.1"/>
    </source>
</evidence>
<dbReference type="Pfam" id="PF02668">
    <property type="entry name" value="TauD"/>
    <property type="match status" value="1"/>
</dbReference>
<evidence type="ECO:0000256" key="5">
    <source>
        <dbReference type="ARBA" id="ARBA00023004"/>
    </source>
</evidence>
<reference evidence="7 8" key="1">
    <citation type="submission" date="2019-08" db="EMBL/GenBank/DDBJ databases">
        <title>Paraburkholderia sp. DCY113.</title>
        <authorList>
            <person name="Kang J."/>
        </authorList>
    </citation>
    <scope>NUCLEOTIDE SEQUENCE [LARGE SCALE GENOMIC DNA]</scope>
    <source>
        <strain evidence="7 8">DCY113</strain>
    </source>
</reference>
<evidence type="ECO:0000256" key="4">
    <source>
        <dbReference type="ARBA" id="ARBA00023002"/>
    </source>
</evidence>
<evidence type="ECO:0000259" key="6">
    <source>
        <dbReference type="Pfam" id="PF02668"/>
    </source>
</evidence>
<dbReference type="GO" id="GO:0016706">
    <property type="term" value="F:2-oxoglutarate-dependent dioxygenase activity"/>
    <property type="evidence" value="ECO:0007669"/>
    <property type="project" value="UniProtKB-ARBA"/>
</dbReference>
<dbReference type="GO" id="GO:0046872">
    <property type="term" value="F:metal ion binding"/>
    <property type="evidence" value="ECO:0007669"/>
    <property type="project" value="UniProtKB-KW"/>
</dbReference>
<dbReference type="Proteomes" id="UP000325273">
    <property type="component" value="Unassembled WGS sequence"/>
</dbReference>
<comment type="similarity">
    <text evidence="1">Belongs to the TfdA dioxygenase family.</text>
</comment>
<feature type="domain" description="TauD/TfdA-like" evidence="6">
    <location>
        <begin position="36"/>
        <end position="270"/>
    </location>
</feature>
<evidence type="ECO:0000256" key="3">
    <source>
        <dbReference type="ARBA" id="ARBA00022964"/>
    </source>
</evidence>
<comment type="caution">
    <text evidence="7">The sequence shown here is derived from an EMBL/GenBank/DDBJ whole genome shotgun (WGS) entry which is preliminary data.</text>
</comment>
<proteinExistence type="inferred from homology"/>
<dbReference type="InterPro" id="IPR042098">
    <property type="entry name" value="TauD-like_sf"/>
</dbReference>
<gene>
    <name evidence="7" type="ORF">FVF58_43585</name>
</gene>
<keyword evidence="2" id="KW-0479">Metal-binding</keyword>
<evidence type="ECO:0000313" key="8">
    <source>
        <dbReference type="Proteomes" id="UP000325273"/>
    </source>
</evidence>
<keyword evidence="5" id="KW-0408">Iron</keyword>
<organism evidence="7 8">
    <name type="scientific">Paraburkholderia panacisoli</name>
    <dbReference type="NCBI Taxonomy" id="2603818"/>
    <lineage>
        <taxon>Bacteria</taxon>
        <taxon>Pseudomonadati</taxon>
        <taxon>Pseudomonadota</taxon>
        <taxon>Betaproteobacteria</taxon>
        <taxon>Burkholderiales</taxon>
        <taxon>Burkholderiaceae</taxon>
        <taxon>Paraburkholderia</taxon>
    </lineage>
</organism>